<dbReference type="GO" id="GO:0005634">
    <property type="term" value="C:nucleus"/>
    <property type="evidence" value="ECO:0007669"/>
    <property type="project" value="TreeGrafter"/>
</dbReference>
<dbReference type="SUPFAM" id="SSF57850">
    <property type="entry name" value="RING/U-box"/>
    <property type="match status" value="1"/>
</dbReference>
<evidence type="ECO:0000256" key="1">
    <source>
        <dbReference type="ARBA" id="ARBA00022723"/>
    </source>
</evidence>
<dbReference type="InterPro" id="IPR001841">
    <property type="entry name" value="Znf_RING"/>
</dbReference>
<dbReference type="GO" id="GO:0008270">
    <property type="term" value="F:zinc ion binding"/>
    <property type="evidence" value="ECO:0007669"/>
    <property type="project" value="UniProtKB-KW"/>
</dbReference>
<dbReference type="AlphaFoldDB" id="A0AAV9F014"/>
<keyword evidence="2 4" id="KW-0863">Zinc-finger</keyword>
<dbReference type="InterPro" id="IPR013083">
    <property type="entry name" value="Znf_RING/FYVE/PHD"/>
</dbReference>
<accession>A0AAV9F014</accession>
<dbReference type="EMBL" id="JAUJYO010000005">
    <property type="protein sequence ID" value="KAK1317663.1"/>
    <property type="molecule type" value="Genomic_DNA"/>
</dbReference>
<protein>
    <recommendedName>
        <fullName evidence="6">RING-type domain-containing protein</fullName>
    </recommendedName>
</protein>
<name>A0AAV9F014_ACOCL</name>
<keyword evidence="8" id="KW-1185">Reference proteome</keyword>
<proteinExistence type="predicted"/>
<evidence type="ECO:0000256" key="5">
    <source>
        <dbReference type="SAM" id="MobiDB-lite"/>
    </source>
</evidence>
<gene>
    <name evidence="7" type="ORF">QJS10_CPA05g01276</name>
</gene>
<evidence type="ECO:0000259" key="6">
    <source>
        <dbReference type="PROSITE" id="PS50089"/>
    </source>
</evidence>
<dbReference type="PANTHER" id="PTHR45931">
    <property type="entry name" value="SI:CH211-59O9.10"/>
    <property type="match status" value="1"/>
</dbReference>
<dbReference type="GO" id="GO:0006511">
    <property type="term" value="P:ubiquitin-dependent protein catabolic process"/>
    <property type="evidence" value="ECO:0007669"/>
    <property type="project" value="TreeGrafter"/>
</dbReference>
<organism evidence="7 8">
    <name type="scientific">Acorus calamus</name>
    <name type="common">Sweet flag</name>
    <dbReference type="NCBI Taxonomy" id="4465"/>
    <lineage>
        <taxon>Eukaryota</taxon>
        <taxon>Viridiplantae</taxon>
        <taxon>Streptophyta</taxon>
        <taxon>Embryophyta</taxon>
        <taxon>Tracheophyta</taxon>
        <taxon>Spermatophyta</taxon>
        <taxon>Magnoliopsida</taxon>
        <taxon>Liliopsida</taxon>
        <taxon>Acoraceae</taxon>
        <taxon>Acorus</taxon>
    </lineage>
</organism>
<evidence type="ECO:0000256" key="3">
    <source>
        <dbReference type="ARBA" id="ARBA00022833"/>
    </source>
</evidence>
<feature type="compositionally biased region" description="Gly residues" evidence="5">
    <location>
        <begin position="85"/>
        <end position="94"/>
    </location>
</feature>
<reference evidence="7" key="1">
    <citation type="journal article" date="2023" name="Nat. Commun.">
        <title>Diploid and tetraploid genomes of Acorus and the evolution of monocots.</title>
        <authorList>
            <person name="Ma L."/>
            <person name="Liu K.W."/>
            <person name="Li Z."/>
            <person name="Hsiao Y.Y."/>
            <person name="Qi Y."/>
            <person name="Fu T."/>
            <person name="Tang G.D."/>
            <person name="Zhang D."/>
            <person name="Sun W.H."/>
            <person name="Liu D.K."/>
            <person name="Li Y."/>
            <person name="Chen G.Z."/>
            <person name="Liu X.D."/>
            <person name="Liao X.Y."/>
            <person name="Jiang Y.T."/>
            <person name="Yu X."/>
            <person name="Hao Y."/>
            <person name="Huang J."/>
            <person name="Zhao X.W."/>
            <person name="Ke S."/>
            <person name="Chen Y.Y."/>
            <person name="Wu W.L."/>
            <person name="Hsu J.L."/>
            <person name="Lin Y.F."/>
            <person name="Huang M.D."/>
            <person name="Li C.Y."/>
            <person name="Huang L."/>
            <person name="Wang Z.W."/>
            <person name="Zhao X."/>
            <person name="Zhong W.Y."/>
            <person name="Peng D.H."/>
            <person name="Ahmad S."/>
            <person name="Lan S."/>
            <person name="Zhang J.S."/>
            <person name="Tsai W.C."/>
            <person name="Van de Peer Y."/>
            <person name="Liu Z.J."/>
        </authorList>
    </citation>
    <scope>NUCLEOTIDE SEQUENCE</scope>
    <source>
        <strain evidence="7">CP</strain>
    </source>
</reference>
<dbReference type="Gene3D" id="3.30.40.10">
    <property type="entry name" value="Zinc/RING finger domain, C3HC4 (zinc finger)"/>
    <property type="match status" value="1"/>
</dbReference>
<keyword evidence="3" id="KW-0862">Zinc</keyword>
<evidence type="ECO:0000313" key="7">
    <source>
        <dbReference type="EMBL" id="KAK1317663.1"/>
    </source>
</evidence>
<evidence type="ECO:0000313" key="8">
    <source>
        <dbReference type="Proteomes" id="UP001180020"/>
    </source>
</evidence>
<dbReference type="PROSITE" id="PS50089">
    <property type="entry name" value="ZF_RING_2"/>
    <property type="match status" value="1"/>
</dbReference>
<comment type="caution">
    <text evidence="7">The sequence shown here is derived from an EMBL/GenBank/DDBJ whole genome shotgun (WGS) entry which is preliminary data.</text>
</comment>
<feature type="compositionally biased region" description="Basic residues" evidence="5">
    <location>
        <begin position="97"/>
        <end position="106"/>
    </location>
</feature>
<dbReference type="PANTHER" id="PTHR45931:SF3">
    <property type="entry name" value="RING ZINC FINGER-CONTAINING PROTEIN"/>
    <property type="match status" value="1"/>
</dbReference>
<dbReference type="SMART" id="SM00184">
    <property type="entry name" value="RING"/>
    <property type="match status" value="1"/>
</dbReference>
<dbReference type="InterPro" id="IPR051834">
    <property type="entry name" value="RING_finger_E3_ligase"/>
</dbReference>
<evidence type="ECO:0000256" key="2">
    <source>
        <dbReference type="ARBA" id="ARBA00022771"/>
    </source>
</evidence>
<reference evidence="7" key="2">
    <citation type="submission" date="2023-06" db="EMBL/GenBank/DDBJ databases">
        <authorList>
            <person name="Ma L."/>
            <person name="Liu K.-W."/>
            <person name="Li Z."/>
            <person name="Hsiao Y.-Y."/>
            <person name="Qi Y."/>
            <person name="Fu T."/>
            <person name="Tang G."/>
            <person name="Zhang D."/>
            <person name="Sun W.-H."/>
            <person name="Liu D.-K."/>
            <person name="Li Y."/>
            <person name="Chen G.-Z."/>
            <person name="Liu X.-D."/>
            <person name="Liao X.-Y."/>
            <person name="Jiang Y.-T."/>
            <person name="Yu X."/>
            <person name="Hao Y."/>
            <person name="Huang J."/>
            <person name="Zhao X.-W."/>
            <person name="Ke S."/>
            <person name="Chen Y.-Y."/>
            <person name="Wu W.-L."/>
            <person name="Hsu J.-L."/>
            <person name="Lin Y.-F."/>
            <person name="Huang M.-D."/>
            <person name="Li C.-Y."/>
            <person name="Huang L."/>
            <person name="Wang Z.-W."/>
            <person name="Zhao X."/>
            <person name="Zhong W.-Y."/>
            <person name="Peng D.-H."/>
            <person name="Ahmad S."/>
            <person name="Lan S."/>
            <person name="Zhang J.-S."/>
            <person name="Tsai W.-C."/>
            <person name="Van De Peer Y."/>
            <person name="Liu Z.-J."/>
        </authorList>
    </citation>
    <scope>NUCLEOTIDE SEQUENCE</scope>
    <source>
        <strain evidence="7">CP</strain>
        <tissue evidence="7">Leaves</tissue>
    </source>
</reference>
<feature type="compositionally biased region" description="Low complexity" evidence="5">
    <location>
        <begin position="127"/>
        <end position="144"/>
    </location>
</feature>
<feature type="region of interest" description="Disordered" evidence="5">
    <location>
        <begin position="9"/>
        <end position="144"/>
    </location>
</feature>
<sequence>MPGAFELFYARRSRSGRNPTSIASSSSSSAAAAAAVEADQAGVPGDDQHHSHRRFLHRDHHHHRRSRYGSGEGHDVSSSGRVRSHGGGGGGRGGPSHARHLCHHHASHMDRESIQLDHGGSSETVPGNNSSGETSSSRTSRLRLTQNDRLPGAVLLARARLLERLRGVSLSGNSVVSGLPWDESATSDDFRLAALGDWETESPSVWSSELNTFLPEQNVQFSMTGLSPARDPNKEKPPGLSKETFSGLPREFFHDEEGEDGVISKECCICLERFLKGDGLIRLSCGHRFHASCLGPWVSSCGDCPYCRKSILISRGGSEVR</sequence>
<feature type="compositionally biased region" description="Basic residues" evidence="5">
    <location>
        <begin position="50"/>
        <end position="67"/>
    </location>
</feature>
<keyword evidence="1" id="KW-0479">Metal-binding</keyword>
<feature type="domain" description="RING-type" evidence="6">
    <location>
        <begin position="267"/>
        <end position="308"/>
    </location>
</feature>
<evidence type="ECO:0000256" key="4">
    <source>
        <dbReference type="PROSITE-ProRule" id="PRU00175"/>
    </source>
</evidence>
<feature type="compositionally biased region" description="Low complexity" evidence="5">
    <location>
        <begin position="21"/>
        <end position="35"/>
    </location>
</feature>
<dbReference type="Pfam" id="PF13639">
    <property type="entry name" value="zf-RING_2"/>
    <property type="match status" value="1"/>
</dbReference>
<dbReference type="GO" id="GO:0061630">
    <property type="term" value="F:ubiquitin protein ligase activity"/>
    <property type="evidence" value="ECO:0007669"/>
    <property type="project" value="TreeGrafter"/>
</dbReference>
<dbReference type="Proteomes" id="UP001180020">
    <property type="component" value="Unassembled WGS sequence"/>
</dbReference>